<name>A0A061I103_CRIGR</name>
<dbReference type="PANTHER" id="PTHR28664:SF2">
    <property type="entry name" value="BRAIN-ENRICHED GUANYLATE KINASE-ASSOCIATED PROTEIN"/>
    <property type="match status" value="1"/>
</dbReference>
<feature type="coiled-coil region" evidence="4">
    <location>
        <begin position="61"/>
        <end position="102"/>
    </location>
</feature>
<dbReference type="GO" id="GO:0016020">
    <property type="term" value="C:membrane"/>
    <property type="evidence" value="ECO:0007669"/>
    <property type="project" value="UniProtKB-SubCell"/>
</dbReference>
<dbReference type="EMBL" id="KE676497">
    <property type="protein sequence ID" value="ERE73861.1"/>
    <property type="molecule type" value="Genomic_DNA"/>
</dbReference>
<dbReference type="Proteomes" id="UP000030759">
    <property type="component" value="Unassembled WGS sequence"/>
</dbReference>
<keyword evidence="2" id="KW-0597">Phosphoprotein</keyword>
<dbReference type="AlphaFoldDB" id="A0A061I103"/>
<evidence type="ECO:0000313" key="6">
    <source>
        <dbReference type="EMBL" id="ERE73861.1"/>
    </source>
</evidence>
<feature type="region of interest" description="Disordered" evidence="5">
    <location>
        <begin position="260"/>
        <end position="297"/>
    </location>
</feature>
<evidence type="ECO:0000256" key="1">
    <source>
        <dbReference type="ARBA" id="ARBA00004170"/>
    </source>
</evidence>
<evidence type="ECO:0000256" key="5">
    <source>
        <dbReference type="SAM" id="MobiDB-lite"/>
    </source>
</evidence>
<keyword evidence="6" id="KW-0808">Transferase</keyword>
<proteinExistence type="predicted"/>
<accession>A0A061I103</accession>
<feature type="compositionally biased region" description="Basic and acidic residues" evidence="5">
    <location>
        <begin position="357"/>
        <end position="366"/>
    </location>
</feature>
<evidence type="ECO:0000256" key="3">
    <source>
        <dbReference type="ARBA" id="ARBA00023136"/>
    </source>
</evidence>
<sequence>MLTGASCQAQSPGPASPGGTAWPSCLLLCSALQEQKGELRKRLSYTTHRLEKLETEFDSTRHFLEIELRRAQEELDKVTEKLRRIQSNYMTLQRVNQELEDKLYRMGQHYEEEKRAMNHEIVALNSHLLEAKVTIDKLSEDNELYRKDCNLAAQLLQCSQSYGRVQKASSRVQKASELPSEFQQRVSLHMEKHGCSLPSQRCHPVYADSVPTCVMGQVLEKPDPGSLSSHLGNRLGGGGENIRGQWRPVSVEDVGAYNYQPGNGGGGRRSPFADRFYRGGGRGGRSSPGKAEGRGSPLYASYKADSFSEGDDLSQGHLAEACFLRSPNRSVDPGYAASDGDGDRLAVQLCGAASSPEPEHGSRDSLEPSSMEGSPEMHPPNRLSPQQAFPRTGGSGLSRKDSLTKAQLYGTLLN</sequence>
<dbReference type="GO" id="GO:0045202">
    <property type="term" value="C:synapse"/>
    <property type="evidence" value="ECO:0007669"/>
    <property type="project" value="TreeGrafter"/>
</dbReference>
<dbReference type="PANTHER" id="PTHR28664">
    <property type="entry name" value="TIGHT JUNCTION-ASSOCIATED PROTEIN 1"/>
    <property type="match status" value="1"/>
</dbReference>
<reference evidence="7" key="1">
    <citation type="journal article" date="2013" name="Nat. Biotechnol.">
        <title>Chinese hamster genome sequenced from sorted chromosomes.</title>
        <authorList>
            <person name="Brinkrolf K."/>
            <person name="Rupp O."/>
            <person name="Laux H."/>
            <person name="Kollin F."/>
            <person name="Ernst W."/>
            <person name="Linke B."/>
            <person name="Kofler R."/>
            <person name="Romand S."/>
            <person name="Hesse F."/>
            <person name="Budach W.E."/>
            <person name="Galosy S."/>
            <person name="Muller D."/>
            <person name="Noll T."/>
            <person name="Wienberg J."/>
            <person name="Jostock T."/>
            <person name="Leonard M."/>
            <person name="Grillari J."/>
            <person name="Tauch A."/>
            <person name="Goesmann A."/>
            <person name="Helk B."/>
            <person name="Mott J.E."/>
            <person name="Puhler A."/>
            <person name="Borth N."/>
        </authorList>
    </citation>
    <scope>NUCLEOTIDE SEQUENCE [LARGE SCALE GENOMIC DNA]</scope>
    <source>
        <strain evidence="7">17A/GY</strain>
    </source>
</reference>
<keyword evidence="4" id="KW-0175">Coiled coil</keyword>
<comment type="subcellular location">
    <subcellularLocation>
        <location evidence="1">Membrane</location>
        <topology evidence="1">Peripheral membrane protein</topology>
    </subcellularLocation>
</comment>
<organism evidence="6 7">
    <name type="scientific">Cricetulus griseus</name>
    <name type="common">Chinese hamster</name>
    <name type="synonym">Cricetulus barabensis griseus</name>
    <dbReference type="NCBI Taxonomy" id="10029"/>
    <lineage>
        <taxon>Eukaryota</taxon>
        <taxon>Metazoa</taxon>
        <taxon>Chordata</taxon>
        <taxon>Craniata</taxon>
        <taxon>Vertebrata</taxon>
        <taxon>Euteleostomi</taxon>
        <taxon>Mammalia</taxon>
        <taxon>Eutheria</taxon>
        <taxon>Euarchontoglires</taxon>
        <taxon>Glires</taxon>
        <taxon>Rodentia</taxon>
        <taxon>Myomorpha</taxon>
        <taxon>Muroidea</taxon>
        <taxon>Cricetidae</taxon>
        <taxon>Cricetinae</taxon>
        <taxon>Cricetulus</taxon>
    </lineage>
</organism>
<evidence type="ECO:0000256" key="4">
    <source>
        <dbReference type="SAM" id="Coils"/>
    </source>
</evidence>
<keyword evidence="6" id="KW-0418">Kinase</keyword>
<evidence type="ECO:0000313" key="7">
    <source>
        <dbReference type="Proteomes" id="UP000030759"/>
    </source>
</evidence>
<gene>
    <name evidence="6" type="ORF">H671_5g13888</name>
</gene>
<feature type="region of interest" description="Disordered" evidence="5">
    <location>
        <begin position="352"/>
        <end position="414"/>
    </location>
</feature>
<dbReference type="InterPro" id="IPR043441">
    <property type="entry name" value="Tjap1/BEGAIN"/>
</dbReference>
<dbReference type="GO" id="GO:0016301">
    <property type="term" value="F:kinase activity"/>
    <property type="evidence" value="ECO:0007669"/>
    <property type="project" value="UniProtKB-KW"/>
</dbReference>
<evidence type="ECO:0000256" key="2">
    <source>
        <dbReference type="ARBA" id="ARBA00022553"/>
    </source>
</evidence>
<protein>
    <submittedName>
        <fullName evidence="6">Brain-enriched guanylate kinase-associated protein</fullName>
    </submittedName>
</protein>
<keyword evidence="3" id="KW-0472">Membrane</keyword>